<evidence type="ECO:0000256" key="2">
    <source>
        <dbReference type="ARBA" id="ARBA00001941"/>
    </source>
</evidence>
<dbReference type="PANTHER" id="PTHR43622:SF7">
    <property type="entry name" value="3-DEHYDROQUINATE SYNTHASE, CHLOROPLASTIC"/>
    <property type="match status" value="1"/>
</dbReference>
<dbReference type="SUPFAM" id="SSF56796">
    <property type="entry name" value="Dehydroquinate synthase-like"/>
    <property type="match status" value="1"/>
</dbReference>
<evidence type="ECO:0000256" key="6">
    <source>
        <dbReference type="ARBA" id="ARBA00023141"/>
    </source>
</evidence>
<dbReference type="GO" id="GO:0008652">
    <property type="term" value="P:amino acid biosynthetic process"/>
    <property type="evidence" value="ECO:0007669"/>
    <property type="project" value="UniProtKB-KW"/>
</dbReference>
<dbReference type="PANTHER" id="PTHR43622">
    <property type="entry name" value="3-DEHYDROQUINATE SYNTHASE"/>
    <property type="match status" value="1"/>
</dbReference>
<keyword evidence="5" id="KW-0520">NAD</keyword>
<feature type="domain" description="3-dehydroquinate synthase C-terminal" evidence="10">
    <location>
        <begin position="174"/>
        <end position="326"/>
    </location>
</feature>
<keyword evidence="6" id="KW-0057">Aromatic amino acid biosynthesis</keyword>
<sequence length="371" mass="40291">MTKFELKSKVHYCQNMTALAGFIRKTGPAGRILFSSEKLYRLLNLSRLTSGPAGISRRILVASDGEKCKSFSAASEIIRSLLSLKGSKGDVITVAGGGSLTDVGAFCASIYKRGAGLSLVPTTLLAMIDAAHGGKTAVNEGGVKNCAGSFYAAGEILICPDFLTTLPESEIENGLFEALKYAALFSGSMLKLIVENRAALKSYNSRSSGLFLKIIKKCIGYKNKIVSIDPFDDGERLALNFGHTFAHAFESASGGRIAHGAAVGLGMFAELALAKFIYGENAGNKSLASELLKFIRDCSAYKKLDRLIKRDKIFEELQNFIFHDKKTRGNRTVRMPVVKRAGINSLEEISISRHIAPFLKSKEYMMNEWNG</sequence>
<evidence type="ECO:0000259" key="9">
    <source>
        <dbReference type="Pfam" id="PF01761"/>
    </source>
</evidence>
<dbReference type="Pfam" id="PF01761">
    <property type="entry name" value="DHQ_synthase"/>
    <property type="match status" value="1"/>
</dbReference>
<dbReference type="GO" id="GO:0046872">
    <property type="term" value="F:metal ion binding"/>
    <property type="evidence" value="ECO:0007669"/>
    <property type="project" value="UniProtKB-KW"/>
</dbReference>
<dbReference type="PIRSF" id="PIRSF001455">
    <property type="entry name" value="DHQ_synth"/>
    <property type="match status" value="1"/>
</dbReference>
<evidence type="ECO:0000256" key="1">
    <source>
        <dbReference type="ARBA" id="ARBA00001911"/>
    </source>
</evidence>
<comment type="cofactor">
    <cofactor evidence="2">
        <name>Co(2+)</name>
        <dbReference type="ChEBI" id="CHEBI:48828"/>
    </cofactor>
</comment>
<dbReference type="Gene3D" id="1.20.1090.10">
    <property type="entry name" value="Dehydroquinate synthase-like - alpha domain"/>
    <property type="match status" value="1"/>
</dbReference>
<dbReference type="AlphaFoldDB" id="A0A1F7WGN2"/>
<evidence type="ECO:0000256" key="7">
    <source>
        <dbReference type="ARBA" id="ARBA00023239"/>
    </source>
</evidence>
<accession>A0A1F7WGN2</accession>
<dbReference type="Gene3D" id="3.40.50.1970">
    <property type="match status" value="1"/>
</dbReference>
<organism evidence="11 12">
    <name type="scientific">Candidatus Wallbacteria bacterium GWC2_49_35</name>
    <dbReference type="NCBI Taxonomy" id="1817813"/>
    <lineage>
        <taxon>Bacteria</taxon>
        <taxon>Candidatus Walliibacteriota</taxon>
    </lineage>
</organism>
<dbReference type="InterPro" id="IPR056179">
    <property type="entry name" value="DHQS_C"/>
</dbReference>
<dbReference type="CDD" id="cd08195">
    <property type="entry name" value="DHQS"/>
    <property type="match status" value="1"/>
</dbReference>
<comment type="cofactor">
    <cofactor evidence="1">
        <name>NAD(+)</name>
        <dbReference type="ChEBI" id="CHEBI:57540"/>
    </cofactor>
</comment>
<dbReference type="STRING" id="1817813.A2008_12410"/>
<evidence type="ECO:0000313" key="12">
    <source>
        <dbReference type="Proteomes" id="UP000178735"/>
    </source>
</evidence>
<dbReference type="EMBL" id="MGFH01000229">
    <property type="protein sequence ID" value="OGM01697.1"/>
    <property type="molecule type" value="Genomic_DNA"/>
</dbReference>
<keyword evidence="4" id="KW-0479">Metal-binding</keyword>
<name>A0A1F7WGN2_9BACT</name>
<comment type="caution">
    <text evidence="11">The sequence shown here is derived from an EMBL/GenBank/DDBJ whole genome shotgun (WGS) entry which is preliminary data.</text>
</comment>
<reference evidence="11 12" key="1">
    <citation type="journal article" date="2016" name="Nat. Commun.">
        <title>Thousands of microbial genomes shed light on interconnected biogeochemical processes in an aquifer system.</title>
        <authorList>
            <person name="Anantharaman K."/>
            <person name="Brown C.T."/>
            <person name="Hug L.A."/>
            <person name="Sharon I."/>
            <person name="Castelle C.J."/>
            <person name="Probst A.J."/>
            <person name="Thomas B.C."/>
            <person name="Singh A."/>
            <person name="Wilkins M.J."/>
            <person name="Karaoz U."/>
            <person name="Brodie E.L."/>
            <person name="Williams K.H."/>
            <person name="Hubbard S.S."/>
            <person name="Banfield J.F."/>
        </authorList>
    </citation>
    <scope>NUCLEOTIDE SEQUENCE [LARGE SCALE GENOMIC DNA]</scope>
</reference>
<keyword evidence="7" id="KW-0456">Lyase</keyword>
<dbReference type="GO" id="GO:0003856">
    <property type="term" value="F:3-dehydroquinate synthase activity"/>
    <property type="evidence" value="ECO:0007669"/>
    <property type="project" value="TreeGrafter"/>
</dbReference>
<evidence type="ECO:0000256" key="8">
    <source>
        <dbReference type="ARBA" id="ARBA00023285"/>
    </source>
</evidence>
<proteinExistence type="predicted"/>
<dbReference type="GO" id="GO:0009073">
    <property type="term" value="P:aromatic amino acid family biosynthetic process"/>
    <property type="evidence" value="ECO:0007669"/>
    <property type="project" value="UniProtKB-KW"/>
</dbReference>
<evidence type="ECO:0000259" key="10">
    <source>
        <dbReference type="Pfam" id="PF24621"/>
    </source>
</evidence>
<feature type="domain" description="3-dehydroquinate synthase N-terminal" evidence="9">
    <location>
        <begin position="61"/>
        <end position="172"/>
    </location>
</feature>
<evidence type="ECO:0000256" key="3">
    <source>
        <dbReference type="ARBA" id="ARBA00022605"/>
    </source>
</evidence>
<evidence type="ECO:0000256" key="4">
    <source>
        <dbReference type="ARBA" id="ARBA00022723"/>
    </source>
</evidence>
<dbReference type="InterPro" id="IPR050071">
    <property type="entry name" value="Dehydroquinate_synthase"/>
</dbReference>
<keyword evidence="8" id="KW-0170">Cobalt</keyword>
<keyword evidence="3" id="KW-0028">Amino-acid biosynthesis</keyword>
<evidence type="ECO:0000256" key="5">
    <source>
        <dbReference type="ARBA" id="ARBA00023027"/>
    </source>
</evidence>
<gene>
    <name evidence="11" type="ORF">A2008_12410</name>
</gene>
<dbReference type="Pfam" id="PF24621">
    <property type="entry name" value="DHQS_C"/>
    <property type="match status" value="1"/>
</dbReference>
<protein>
    <submittedName>
        <fullName evidence="11">Uncharacterized protein</fullName>
    </submittedName>
</protein>
<dbReference type="InterPro" id="IPR030960">
    <property type="entry name" value="DHQS/DOIS_N"/>
</dbReference>
<dbReference type="Proteomes" id="UP000178735">
    <property type="component" value="Unassembled WGS sequence"/>
</dbReference>
<dbReference type="InterPro" id="IPR030963">
    <property type="entry name" value="DHQ_synth_fam"/>
</dbReference>
<evidence type="ECO:0000313" key="11">
    <source>
        <dbReference type="EMBL" id="OGM01697.1"/>
    </source>
</evidence>